<dbReference type="PANTHER" id="PTHR46467:SF1">
    <property type="entry name" value="TETHER CONTAINING UBX DOMAIN FOR GLUT4"/>
    <property type="match status" value="1"/>
</dbReference>
<dbReference type="InterPro" id="IPR001012">
    <property type="entry name" value="UBX_dom"/>
</dbReference>
<dbReference type="AlphaFoldDB" id="A0A0D7AZ89"/>
<dbReference type="GO" id="GO:0012506">
    <property type="term" value="C:vesicle membrane"/>
    <property type="evidence" value="ECO:0007669"/>
    <property type="project" value="TreeGrafter"/>
</dbReference>
<organism evidence="3 4">
    <name type="scientific">Cylindrobasidium torrendii FP15055 ss-10</name>
    <dbReference type="NCBI Taxonomy" id="1314674"/>
    <lineage>
        <taxon>Eukaryota</taxon>
        <taxon>Fungi</taxon>
        <taxon>Dikarya</taxon>
        <taxon>Basidiomycota</taxon>
        <taxon>Agaricomycotina</taxon>
        <taxon>Agaricomycetes</taxon>
        <taxon>Agaricomycetidae</taxon>
        <taxon>Agaricales</taxon>
        <taxon>Marasmiineae</taxon>
        <taxon>Physalacriaceae</taxon>
        <taxon>Cylindrobasidium</taxon>
    </lineage>
</organism>
<dbReference type="GO" id="GO:0005634">
    <property type="term" value="C:nucleus"/>
    <property type="evidence" value="ECO:0007669"/>
    <property type="project" value="TreeGrafter"/>
</dbReference>
<dbReference type="GO" id="GO:0006886">
    <property type="term" value="P:intracellular protein transport"/>
    <property type="evidence" value="ECO:0007669"/>
    <property type="project" value="TreeGrafter"/>
</dbReference>
<dbReference type="PANTHER" id="PTHR46467">
    <property type="entry name" value="TETHER CONTAINING UBX DOMAIN FOR GLUT4"/>
    <property type="match status" value="1"/>
</dbReference>
<dbReference type="STRING" id="1314674.A0A0D7AZ89"/>
<evidence type="ECO:0000313" key="3">
    <source>
        <dbReference type="EMBL" id="KIY63542.1"/>
    </source>
</evidence>
<feature type="domain" description="UBX" evidence="2">
    <location>
        <begin position="89"/>
        <end position="171"/>
    </location>
</feature>
<protein>
    <recommendedName>
        <fullName evidence="2">UBX domain-containing protein</fullName>
    </recommendedName>
</protein>
<dbReference type="GO" id="GO:0005737">
    <property type="term" value="C:cytoplasm"/>
    <property type="evidence" value="ECO:0007669"/>
    <property type="project" value="TreeGrafter"/>
</dbReference>
<dbReference type="PROSITE" id="PS50033">
    <property type="entry name" value="UBX"/>
    <property type="match status" value="1"/>
</dbReference>
<dbReference type="Gene3D" id="3.10.20.90">
    <property type="entry name" value="Phosphatidylinositol 3-kinase Catalytic Subunit, Chain A, domain 1"/>
    <property type="match status" value="1"/>
</dbReference>
<dbReference type="Proteomes" id="UP000054007">
    <property type="component" value="Unassembled WGS sequence"/>
</dbReference>
<dbReference type="OrthoDB" id="440781at2759"/>
<sequence>MSDLSTSPQPAAASSATTASPAPSDYKVFKAPVSVEPVARPDLPDEWFQPNALELRIQQSMLSSKTQALNNAPLKFKSARDAEEQAKLDRFPNTTIRVRFPDMTQVQKIFPSNSKIRVVYAFVRELLKEEVKSVKFILYQPPKYDLKVSDPAVRDKTLGQLKLAPSSVLLLRFIDADLKPVDVPSPLLDSVIAQAEELPRPPEVETKPDTSGKPTPGRTLGSSSGSTSSGEKKVPKWLKLSSACDVCLYLSPLTSI</sequence>
<dbReference type="Pfam" id="PF00789">
    <property type="entry name" value="UBX"/>
    <property type="match status" value="1"/>
</dbReference>
<proteinExistence type="predicted"/>
<keyword evidence="4" id="KW-1185">Reference proteome</keyword>
<dbReference type="SMART" id="SM00166">
    <property type="entry name" value="UBX"/>
    <property type="match status" value="1"/>
</dbReference>
<evidence type="ECO:0000256" key="1">
    <source>
        <dbReference type="SAM" id="MobiDB-lite"/>
    </source>
</evidence>
<evidence type="ECO:0000313" key="4">
    <source>
        <dbReference type="Proteomes" id="UP000054007"/>
    </source>
</evidence>
<feature type="region of interest" description="Disordered" evidence="1">
    <location>
        <begin position="1"/>
        <end position="24"/>
    </location>
</feature>
<gene>
    <name evidence="3" type="ORF">CYLTODRAFT_458027</name>
</gene>
<dbReference type="EMBL" id="KN880689">
    <property type="protein sequence ID" value="KIY63542.1"/>
    <property type="molecule type" value="Genomic_DNA"/>
</dbReference>
<reference evidence="3 4" key="1">
    <citation type="journal article" date="2015" name="Fungal Genet. Biol.">
        <title>Evolution of novel wood decay mechanisms in Agaricales revealed by the genome sequences of Fistulina hepatica and Cylindrobasidium torrendii.</title>
        <authorList>
            <person name="Floudas D."/>
            <person name="Held B.W."/>
            <person name="Riley R."/>
            <person name="Nagy L.G."/>
            <person name="Koehler G."/>
            <person name="Ransdell A.S."/>
            <person name="Younus H."/>
            <person name="Chow J."/>
            <person name="Chiniquy J."/>
            <person name="Lipzen A."/>
            <person name="Tritt A."/>
            <person name="Sun H."/>
            <person name="Haridas S."/>
            <person name="LaButti K."/>
            <person name="Ohm R.A."/>
            <person name="Kues U."/>
            <person name="Blanchette R.A."/>
            <person name="Grigoriev I.V."/>
            <person name="Minto R.E."/>
            <person name="Hibbett D.S."/>
        </authorList>
    </citation>
    <scope>NUCLEOTIDE SEQUENCE [LARGE SCALE GENOMIC DNA]</scope>
    <source>
        <strain evidence="3 4">FP15055 ss-10</strain>
    </source>
</reference>
<feature type="region of interest" description="Disordered" evidence="1">
    <location>
        <begin position="198"/>
        <end position="234"/>
    </location>
</feature>
<feature type="compositionally biased region" description="Basic and acidic residues" evidence="1">
    <location>
        <begin position="198"/>
        <end position="210"/>
    </location>
</feature>
<accession>A0A0D7AZ89</accession>
<dbReference type="InterPro" id="IPR029071">
    <property type="entry name" value="Ubiquitin-like_domsf"/>
</dbReference>
<name>A0A0D7AZ89_9AGAR</name>
<evidence type="ECO:0000259" key="2">
    <source>
        <dbReference type="PROSITE" id="PS50033"/>
    </source>
</evidence>
<dbReference type="SUPFAM" id="SSF54236">
    <property type="entry name" value="Ubiquitin-like"/>
    <property type="match status" value="1"/>
</dbReference>